<dbReference type="CDD" id="cd03586">
    <property type="entry name" value="PolY_Pol_IV_kappa"/>
    <property type="match status" value="1"/>
</dbReference>
<keyword evidence="12 16" id="KW-0238">DNA-binding</keyword>
<dbReference type="PANTHER" id="PTHR11076">
    <property type="entry name" value="DNA REPAIR POLYMERASE UMUC / TRANSFERASE FAMILY MEMBER"/>
    <property type="match status" value="1"/>
</dbReference>
<feature type="binding site" evidence="16">
    <location>
        <position position="27"/>
    </location>
    <ligand>
        <name>Mg(2+)</name>
        <dbReference type="ChEBI" id="CHEBI:18420"/>
    </ligand>
</feature>
<dbReference type="NCBIfam" id="NF003015">
    <property type="entry name" value="PRK03858.1"/>
    <property type="match status" value="1"/>
</dbReference>
<accession>A0ABR8X5A4</accession>
<evidence type="ECO:0000256" key="6">
    <source>
        <dbReference type="ARBA" id="ARBA00022695"/>
    </source>
</evidence>
<dbReference type="Gene3D" id="1.10.150.20">
    <property type="entry name" value="5' to 3' exonuclease, C-terminal subdomain"/>
    <property type="match status" value="1"/>
</dbReference>
<dbReference type="EC" id="2.7.7.7" evidence="16"/>
<dbReference type="Pfam" id="PF21999">
    <property type="entry name" value="IMS_HHH_1"/>
    <property type="match status" value="1"/>
</dbReference>
<evidence type="ECO:0000256" key="8">
    <source>
        <dbReference type="ARBA" id="ARBA00022723"/>
    </source>
</evidence>
<evidence type="ECO:0000256" key="2">
    <source>
        <dbReference type="ARBA" id="ARBA00010945"/>
    </source>
</evidence>
<evidence type="ECO:0000259" key="18">
    <source>
        <dbReference type="PROSITE" id="PS50173"/>
    </source>
</evidence>
<dbReference type="PROSITE" id="PS50173">
    <property type="entry name" value="UMUC"/>
    <property type="match status" value="1"/>
</dbReference>
<comment type="catalytic activity">
    <reaction evidence="15 16">
        <text>DNA(n) + a 2'-deoxyribonucleoside 5'-triphosphate = DNA(n+1) + diphosphate</text>
        <dbReference type="Rhea" id="RHEA:22508"/>
        <dbReference type="Rhea" id="RHEA-COMP:17339"/>
        <dbReference type="Rhea" id="RHEA-COMP:17340"/>
        <dbReference type="ChEBI" id="CHEBI:33019"/>
        <dbReference type="ChEBI" id="CHEBI:61560"/>
        <dbReference type="ChEBI" id="CHEBI:173112"/>
        <dbReference type="EC" id="2.7.7.7"/>
    </reaction>
</comment>
<keyword evidence="10 16" id="KW-0460">Magnesium</keyword>
<dbReference type="PANTHER" id="PTHR11076:SF33">
    <property type="entry name" value="DNA POLYMERASE KAPPA"/>
    <property type="match status" value="1"/>
</dbReference>
<keyword evidence="13 16" id="KW-0234">DNA repair</keyword>
<dbReference type="InterPro" id="IPR001126">
    <property type="entry name" value="UmuC"/>
</dbReference>
<dbReference type="InterPro" id="IPR036775">
    <property type="entry name" value="DNA_pol_Y-fam_lit_finger_sf"/>
</dbReference>
<keyword evidence="5 16" id="KW-0808">Transferase</keyword>
<dbReference type="GO" id="GO:0003887">
    <property type="term" value="F:DNA-directed DNA polymerase activity"/>
    <property type="evidence" value="ECO:0007669"/>
    <property type="project" value="UniProtKB-EC"/>
</dbReference>
<proteinExistence type="inferred from homology"/>
<organism evidence="19 20">
    <name type="scientific">Microbacterium gallinarum</name>
    <dbReference type="NCBI Taxonomy" id="2762209"/>
    <lineage>
        <taxon>Bacteria</taxon>
        <taxon>Bacillati</taxon>
        <taxon>Actinomycetota</taxon>
        <taxon>Actinomycetes</taxon>
        <taxon>Micrococcales</taxon>
        <taxon>Microbacteriaceae</taxon>
        <taxon>Microbacterium</taxon>
    </lineage>
</organism>
<dbReference type="SUPFAM" id="SSF100879">
    <property type="entry name" value="Lesion bypass DNA polymerase (Y-family), little finger domain"/>
    <property type="match status" value="1"/>
</dbReference>
<comment type="subcellular location">
    <subcellularLocation>
        <location evidence="1 16">Cytoplasm</location>
    </subcellularLocation>
</comment>
<keyword evidence="8 16" id="KW-0479">Metal-binding</keyword>
<comment type="subunit">
    <text evidence="16">Monomer.</text>
</comment>
<keyword evidence="7 16" id="KW-0235">DNA replication</keyword>
<evidence type="ECO:0000256" key="14">
    <source>
        <dbReference type="ARBA" id="ARBA00025589"/>
    </source>
</evidence>
<reference evidence="19 20" key="1">
    <citation type="submission" date="2020-08" db="EMBL/GenBank/DDBJ databases">
        <title>A Genomic Blueprint of the Chicken Gut Microbiome.</title>
        <authorList>
            <person name="Gilroy R."/>
            <person name="Ravi A."/>
            <person name="Getino M."/>
            <person name="Pursley I."/>
            <person name="Horton D.L."/>
            <person name="Alikhan N.-F."/>
            <person name="Baker D."/>
            <person name="Gharbi K."/>
            <person name="Hall N."/>
            <person name="Watson M."/>
            <person name="Adriaenssens E.M."/>
            <person name="Foster-Nyarko E."/>
            <person name="Jarju S."/>
            <person name="Secka A."/>
            <person name="Antonio M."/>
            <person name="Oren A."/>
            <person name="Chaudhuri R."/>
            <person name="La Ragione R.M."/>
            <person name="Hildebrand F."/>
            <person name="Pallen M.J."/>
        </authorList>
    </citation>
    <scope>NUCLEOTIDE SEQUENCE [LARGE SCALE GENOMIC DNA]</scope>
    <source>
        <strain evidence="19 20">Sa1CUA4</strain>
    </source>
</reference>
<dbReference type="InterPro" id="IPR017961">
    <property type="entry name" value="DNA_pol_Y-fam_little_finger"/>
</dbReference>
<dbReference type="NCBIfam" id="NF002751">
    <property type="entry name" value="PRK02794.1"/>
    <property type="match status" value="1"/>
</dbReference>
<dbReference type="SUPFAM" id="SSF56672">
    <property type="entry name" value="DNA/RNA polymerases"/>
    <property type="match status" value="1"/>
</dbReference>
<dbReference type="Gene3D" id="3.30.70.270">
    <property type="match status" value="1"/>
</dbReference>
<keyword evidence="6 16" id="KW-0548">Nucleotidyltransferase</keyword>
<keyword evidence="3 16" id="KW-0515">Mutator protein</keyword>
<evidence type="ECO:0000256" key="11">
    <source>
        <dbReference type="ARBA" id="ARBA00022932"/>
    </source>
</evidence>
<dbReference type="RefSeq" id="WP_191766841.1">
    <property type="nucleotide sequence ID" value="NZ_JACSPM010000004.1"/>
</dbReference>
<keyword evidence="20" id="KW-1185">Reference proteome</keyword>
<evidence type="ECO:0000313" key="19">
    <source>
        <dbReference type="EMBL" id="MBD8024511.1"/>
    </source>
</evidence>
<name>A0ABR8X5A4_9MICO</name>
<gene>
    <name evidence="16" type="primary">dinB</name>
    <name evidence="19" type="ORF">H9622_13040</name>
</gene>
<evidence type="ECO:0000256" key="17">
    <source>
        <dbReference type="SAM" id="MobiDB-lite"/>
    </source>
</evidence>
<evidence type="ECO:0000256" key="4">
    <source>
        <dbReference type="ARBA" id="ARBA00022490"/>
    </source>
</evidence>
<evidence type="ECO:0000256" key="3">
    <source>
        <dbReference type="ARBA" id="ARBA00022457"/>
    </source>
</evidence>
<evidence type="ECO:0000256" key="9">
    <source>
        <dbReference type="ARBA" id="ARBA00022763"/>
    </source>
</evidence>
<dbReference type="EMBL" id="JACSPM010000004">
    <property type="protein sequence ID" value="MBD8024511.1"/>
    <property type="molecule type" value="Genomic_DNA"/>
</dbReference>
<comment type="function">
    <text evidence="14 16">Poorly processive, error-prone DNA polymerase involved in untargeted mutagenesis. Copies undamaged DNA at stalled replication forks, which arise in vivo from mismatched or misaligned primer ends. These misaligned primers can be extended by PolIV. Exhibits no 3'-5' exonuclease (proofreading) activity. May be involved in translesional synthesis, in conjunction with the beta clamp from PolIII.</text>
</comment>
<dbReference type="InterPro" id="IPR043128">
    <property type="entry name" value="Rev_trsase/Diguanyl_cyclase"/>
</dbReference>
<feature type="compositionally biased region" description="Pro residues" evidence="17">
    <location>
        <begin position="412"/>
        <end position="421"/>
    </location>
</feature>
<dbReference type="Gene3D" id="3.40.1170.60">
    <property type="match status" value="1"/>
</dbReference>
<comment type="cofactor">
    <cofactor evidence="16">
        <name>Mg(2+)</name>
        <dbReference type="ChEBI" id="CHEBI:18420"/>
    </cofactor>
    <text evidence="16">Binds 2 magnesium ions per subunit.</text>
</comment>
<dbReference type="Gene3D" id="3.30.1490.100">
    <property type="entry name" value="DNA polymerase, Y-family, little finger domain"/>
    <property type="match status" value="1"/>
</dbReference>
<evidence type="ECO:0000256" key="5">
    <source>
        <dbReference type="ARBA" id="ARBA00022679"/>
    </source>
</evidence>
<dbReference type="Proteomes" id="UP000602532">
    <property type="component" value="Unassembled WGS sequence"/>
</dbReference>
<dbReference type="Pfam" id="PF11799">
    <property type="entry name" value="IMS_C"/>
    <property type="match status" value="1"/>
</dbReference>
<dbReference type="InterPro" id="IPR043502">
    <property type="entry name" value="DNA/RNA_pol_sf"/>
</dbReference>
<feature type="site" description="Substrate discrimination" evidence="16">
    <location>
        <position position="32"/>
    </location>
</feature>
<evidence type="ECO:0000313" key="20">
    <source>
        <dbReference type="Proteomes" id="UP000602532"/>
    </source>
</evidence>
<evidence type="ECO:0000256" key="1">
    <source>
        <dbReference type="ARBA" id="ARBA00004496"/>
    </source>
</evidence>
<evidence type="ECO:0000256" key="13">
    <source>
        <dbReference type="ARBA" id="ARBA00023204"/>
    </source>
</evidence>
<dbReference type="InterPro" id="IPR053848">
    <property type="entry name" value="IMS_HHH_1"/>
</dbReference>
<evidence type="ECO:0000256" key="10">
    <source>
        <dbReference type="ARBA" id="ARBA00022842"/>
    </source>
</evidence>
<evidence type="ECO:0000256" key="15">
    <source>
        <dbReference type="ARBA" id="ARBA00049244"/>
    </source>
</evidence>
<comment type="similarity">
    <text evidence="2 16">Belongs to the DNA polymerase type-Y family.</text>
</comment>
<feature type="region of interest" description="Disordered" evidence="17">
    <location>
        <begin position="400"/>
        <end position="421"/>
    </location>
</feature>
<sequence>MGRGDGTGRLVSPDGADDSGTGILHVDMDAFYASVEQLDDPSLVGKPIIIGAPDSRSVVSSASYEARRFGVRSAMPVGQALRLCPTAIVVPPHFDRYLALSGQVMRIFRDVTPLVEPLSIDEAFLDVRGVRRLWGSPAMIARELRTRVRAETGLTCSIGVAATKHVAKMASTISKPDGLLVVAEADTAAFLAPRSVRALWGVGPKAAEALEGRGIRTIGDIIDTPRDVLDRALGPAMGERVWYLARGIDARSVDTERVEKSVGHEETFHEDIADPRILRTELRRLADRVGARLRSGGWEASTIAIKVRFADFTTISRSQTLPEPTAVGQRIGDAAHELFDAVERHLPVRLIGVRAEKLRAAGSAPLALWDDDAEWRRIEDALDGAAAKFGRGAVTRGTLLGKARGGGSLPSSPLPPKPDQG</sequence>
<comment type="caution">
    <text evidence="19">The sequence shown here is derived from an EMBL/GenBank/DDBJ whole genome shotgun (WGS) entry which is preliminary data.</text>
</comment>
<feature type="domain" description="UmuC" evidence="18">
    <location>
        <begin position="23"/>
        <end position="203"/>
    </location>
</feature>
<protein>
    <recommendedName>
        <fullName evidence="16">DNA polymerase IV</fullName>
        <shortName evidence="16">Pol IV</shortName>
        <ecNumber evidence="16">2.7.7.7</ecNumber>
    </recommendedName>
</protein>
<keyword evidence="11 16" id="KW-0239">DNA-directed DNA polymerase</keyword>
<evidence type="ECO:0000256" key="16">
    <source>
        <dbReference type="HAMAP-Rule" id="MF_01113"/>
    </source>
</evidence>
<dbReference type="InterPro" id="IPR050116">
    <property type="entry name" value="DNA_polymerase-Y"/>
</dbReference>
<dbReference type="HAMAP" id="MF_01113">
    <property type="entry name" value="DNApol_IV"/>
    <property type="match status" value="1"/>
</dbReference>
<keyword evidence="4 16" id="KW-0963">Cytoplasm</keyword>
<dbReference type="InterPro" id="IPR022880">
    <property type="entry name" value="DNApol_IV"/>
</dbReference>
<dbReference type="NCBIfam" id="NF002677">
    <property type="entry name" value="PRK02406.1"/>
    <property type="match status" value="1"/>
</dbReference>
<evidence type="ECO:0000256" key="12">
    <source>
        <dbReference type="ARBA" id="ARBA00023125"/>
    </source>
</evidence>
<feature type="binding site" evidence="16">
    <location>
        <position position="121"/>
    </location>
    <ligand>
        <name>Mg(2+)</name>
        <dbReference type="ChEBI" id="CHEBI:18420"/>
    </ligand>
</feature>
<evidence type="ECO:0000256" key="7">
    <source>
        <dbReference type="ARBA" id="ARBA00022705"/>
    </source>
</evidence>
<feature type="active site" evidence="16">
    <location>
        <position position="122"/>
    </location>
</feature>
<dbReference type="Pfam" id="PF00817">
    <property type="entry name" value="IMS"/>
    <property type="match status" value="1"/>
</dbReference>
<keyword evidence="9 16" id="KW-0227">DNA damage</keyword>